<sequence>MRKYITIVIGIICTFSSRGYAEKTKGLEGVVVDAKSLKPIPNVICKLYDVSGKMLGYFLTDTKGSYHIKAYPIAKRVTYAHMGYKIHSIPYIEAMQEHRIKLYTKVQKIAQVTVHVPPIKGTKDTIRYNIGSFVEKKDRTIGDVLKKLPGIEVSKNGTVKYQGEAISRFYIEGKDLLGGAYNQATNSLPVDAVAQVQIMEHHQHKRALEGTAPPRQAALNVTIKKGHKMRMFGEVKGGIGTPWTSWDNSVFLMRVNPKHQALITGKMNNIGKDISGETSNRLDYSNQSTFDPLPEDLYGELVAQQIPLPTSRYLDNNSLCLGVNELFSLSKHTEFRVNTSYYGDATDQSCLMYQRYGVDNPVTVQTFQQGVYKTNRVVPQLQIEHNGDQFYLEDKMKASFSWQKQDFSVTNNGVHRKQVNRQSPNFMDNTLDMSLRKEKWLFSMRMLLRYYDGESKMDVWNASSSKKETSPWLHQVADRNYWVAKGEVGIGSLHSKRELKLRLHYLLKQDHLSSIGTYDFVGNPLDTSVSGDQTKSEYSLGMTPSYRWRFRGGYVHFELPFKVEKLGWETSSENQYHYYISYIPKIYFNYEHLDLWEFRLDASYDSDVSNDLVVTQTPFFKDYRTLYRNQSDMDQWFDRVSRFQTGGSIMYKDLATMFFSSLSGTYYKNWSHQYHDYRYSSQLTEILPTWGSNESEFLYVSGIIDKTLYGTGLTFKLKGDYNNYKSLFSQNGEQFYNRSQIVTGTFTTIFKKYKWFSLDYNLVGNYMWQKYEEVVTDPLRSFTHRVDFHLYPFKTVILSMVGDYTQRELSKERFSNYFFMDAELRFSPGKRWDFSFVVSNLFDQDQYKIGTESGVNYSYIQLPLRDRSMRMKVALKL</sequence>
<keyword evidence="2" id="KW-1185">Reference proteome</keyword>
<dbReference type="EMBL" id="CP081303">
    <property type="protein sequence ID" value="QZE13462.1"/>
    <property type="molecule type" value="Genomic_DNA"/>
</dbReference>
<gene>
    <name evidence="1" type="ORF">K4L44_12840</name>
</gene>
<protein>
    <submittedName>
        <fullName evidence="1">Uncharacterized protein</fullName>
    </submittedName>
</protein>
<dbReference type="Proteomes" id="UP000826212">
    <property type="component" value="Chromosome"/>
</dbReference>
<proteinExistence type="predicted"/>
<evidence type="ECO:0000313" key="1">
    <source>
        <dbReference type="EMBL" id="QZE13462.1"/>
    </source>
</evidence>
<organism evidence="1 2">
    <name type="scientific">Halosquirtibacter laminarini</name>
    <dbReference type="NCBI Taxonomy" id="3374600"/>
    <lineage>
        <taxon>Bacteria</taxon>
        <taxon>Pseudomonadati</taxon>
        <taxon>Bacteroidota</taxon>
        <taxon>Bacteroidia</taxon>
        <taxon>Marinilabiliales</taxon>
        <taxon>Prolixibacteraceae</taxon>
        <taxon>Halosquirtibacter</taxon>
    </lineage>
</organism>
<accession>A0AC61ND26</accession>
<reference evidence="1" key="1">
    <citation type="submission" date="2021-08" db="EMBL/GenBank/DDBJ databases">
        <title>Novel anaerobic bacterium isolated from sea squirt in East Sea, Republic of Korea.</title>
        <authorList>
            <person name="Nguyen T.H."/>
            <person name="Li Z."/>
            <person name="Lee Y.-J."/>
            <person name="Ko J."/>
            <person name="Kim S.-G."/>
        </authorList>
    </citation>
    <scope>NUCLEOTIDE SEQUENCE</scope>
    <source>
        <strain evidence="1">KCTC 25031</strain>
    </source>
</reference>
<name>A0AC61ND26_9BACT</name>
<evidence type="ECO:0000313" key="2">
    <source>
        <dbReference type="Proteomes" id="UP000826212"/>
    </source>
</evidence>